<gene>
    <name evidence="3" type="ORF">SAMN06265222_10741</name>
</gene>
<dbReference type="Proteomes" id="UP001158067">
    <property type="component" value="Unassembled WGS sequence"/>
</dbReference>
<dbReference type="Pfam" id="PF13899">
    <property type="entry name" value="Thioredoxin_7"/>
    <property type="match status" value="1"/>
</dbReference>
<keyword evidence="4" id="KW-1185">Reference proteome</keyword>
<evidence type="ECO:0000256" key="1">
    <source>
        <dbReference type="SAM" id="MobiDB-lite"/>
    </source>
</evidence>
<feature type="domain" description="Thioredoxin" evidence="2">
    <location>
        <begin position="54"/>
        <end position="196"/>
    </location>
</feature>
<dbReference type="EMBL" id="FXUG01000007">
    <property type="protein sequence ID" value="SMP61019.1"/>
    <property type="molecule type" value="Genomic_DNA"/>
</dbReference>
<dbReference type="PROSITE" id="PS51257">
    <property type="entry name" value="PROKAR_LIPOPROTEIN"/>
    <property type="match status" value="1"/>
</dbReference>
<feature type="compositionally biased region" description="Low complexity" evidence="1">
    <location>
        <begin position="60"/>
        <end position="72"/>
    </location>
</feature>
<dbReference type="PANTHER" id="PTHR32234:SF0">
    <property type="entry name" value="THIOL:DISULFIDE INTERCHANGE PROTEIN DSBD"/>
    <property type="match status" value="1"/>
</dbReference>
<comment type="caution">
    <text evidence="3">The sequence shown here is derived from an EMBL/GenBank/DDBJ whole genome shotgun (WGS) entry which is preliminary data.</text>
</comment>
<sequence>MTYTTNRYVAKSWRAVRGGLLLTLVVVAGCGWGLTGYDGPSNSGNPDNPGDSRIVEAQSVPVSKSDSSSQGVRHSSSDNHDLKRDTLWHHSEEEAFKTSAKLGLPVLIDFAASWCVPCQMMDEHTWPVKEVQDILLNEVVPLRIEMDSGITGPLVEKYAIESVPAVLLVDSDGVLVERAGYVDADEVAAIVHRYQVRGQADSNSATEHNR</sequence>
<organism evidence="3 4">
    <name type="scientific">Neorhodopirellula lusitana</name>
    <dbReference type="NCBI Taxonomy" id="445327"/>
    <lineage>
        <taxon>Bacteria</taxon>
        <taxon>Pseudomonadati</taxon>
        <taxon>Planctomycetota</taxon>
        <taxon>Planctomycetia</taxon>
        <taxon>Pirellulales</taxon>
        <taxon>Pirellulaceae</taxon>
        <taxon>Neorhodopirellula</taxon>
    </lineage>
</organism>
<evidence type="ECO:0000259" key="2">
    <source>
        <dbReference type="PROSITE" id="PS51352"/>
    </source>
</evidence>
<dbReference type="InterPro" id="IPR013766">
    <property type="entry name" value="Thioredoxin_domain"/>
</dbReference>
<dbReference type="PANTHER" id="PTHR32234">
    <property type="entry name" value="THIOL:DISULFIDE INTERCHANGE PROTEIN DSBD"/>
    <property type="match status" value="1"/>
</dbReference>
<evidence type="ECO:0000313" key="4">
    <source>
        <dbReference type="Proteomes" id="UP001158067"/>
    </source>
</evidence>
<feature type="region of interest" description="Disordered" evidence="1">
    <location>
        <begin position="60"/>
        <end position="82"/>
    </location>
</feature>
<dbReference type="SUPFAM" id="SSF52833">
    <property type="entry name" value="Thioredoxin-like"/>
    <property type="match status" value="1"/>
</dbReference>
<accession>A0ABY1QAB9</accession>
<dbReference type="PROSITE" id="PS51352">
    <property type="entry name" value="THIOREDOXIN_2"/>
    <property type="match status" value="1"/>
</dbReference>
<name>A0ABY1QAB9_9BACT</name>
<protein>
    <submittedName>
        <fullName evidence="3">Thioredoxin-like</fullName>
    </submittedName>
</protein>
<proteinExistence type="predicted"/>
<dbReference type="RefSeq" id="WP_283433124.1">
    <property type="nucleotide sequence ID" value="NZ_FXUG01000007.1"/>
</dbReference>
<dbReference type="InterPro" id="IPR036249">
    <property type="entry name" value="Thioredoxin-like_sf"/>
</dbReference>
<reference evidence="3 4" key="1">
    <citation type="submission" date="2017-05" db="EMBL/GenBank/DDBJ databases">
        <authorList>
            <person name="Varghese N."/>
            <person name="Submissions S."/>
        </authorList>
    </citation>
    <scope>NUCLEOTIDE SEQUENCE [LARGE SCALE GENOMIC DNA]</scope>
    <source>
        <strain evidence="3 4">DSM 25457</strain>
    </source>
</reference>
<evidence type="ECO:0000313" key="3">
    <source>
        <dbReference type="EMBL" id="SMP61019.1"/>
    </source>
</evidence>
<dbReference type="Gene3D" id="3.40.30.10">
    <property type="entry name" value="Glutaredoxin"/>
    <property type="match status" value="1"/>
</dbReference>